<evidence type="ECO:0000256" key="8">
    <source>
        <dbReference type="ARBA" id="ARBA00023027"/>
    </source>
</evidence>
<sequence length="359" mass="39784">MARTVIPFGPQHPVFPEPVQLKLECEDETVVGVTPVIGYVHRGVEKACEINTLRQNIFLVERICGICSIQHALCYCQGIEELAGIEVPQRAQYLRTAWAELSRLHSHSLWLGLLADALGFESLFMQIWRAREIILDILEMTAGHRVITSACVVGGVRRDIDTEMLKKTSDMLAEFRKMMDKTILPTLLNDPTLKKRTVGKGILSYDQAVTLGACGPTMRGSGVPSDARATGYAAFKELGFEPVVETAGDSYARTLVRTREIYQSIDLTLAALQQMPAGEIMVKAEAYPEGEIFTRVEQPRGELTYYIKANGTNHLDRCKIRTPTFANIPTLLVMLPGCELADVPVITLSIDPCISCTER</sequence>
<protein>
    <submittedName>
        <fullName evidence="11">NADH dehydrogenase</fullName>
    </submittedName>
    <submittedName>
        <fullName evidence="12">Nickel-dependent hydrogenase large subunit</fullName>
    </submittedName>
</protein>
<evidence type="ECO:0000256" key="5">
    <source>
        <dbReference type="ARBA" id="ARBA00023002"/>
    </source>
</evidence>
<dbReference type="AlphaFoldDB" id="A0A0V8LY52"/>
<dbReference type="RefSeq" id="WP_041342210.1">
    <property type="nucleotide sequence ID" value="NZ_CP141531.1"/>
</dbReference>
<feature type="binding site" evidence="9">
    <location>
        <position position="64"/>
    </location>
    <ligand>
        <name>Ni(2+)</name>
        <dbReference type="ChEBI" id="CHEBI:49786"/>
    </ligand>
</feature>
<proteinExistence type="inferred from homology"/>
<dbReference type="GO" id="GO:0008901">
    <property type="term" value="F:ferredoxin hydrogenase activity"/>
    <property type="evidence" value="ECO:0007669"/>
    <property type="project" value="InterPro"/>
</dbReference>
<evidence type="ECO:0000313" key="11">
    <source>
        <dbReference type="EMBL" id="KSV16340.1"/>
    </source>
</evidence>
<dbReference type="EMBL" id="CP141531">
    <property type="protein sequence ID" value="WRO07510.1"/>
    <property type="molecule type" value="Genomic_DNA"/>
</dbReference>
<dbReference type="SUPFAM" id="SSF56762">
    <property type="entry name" value="HydB/Nqo4-like"/>
    <property type="match status" value="1"/>
</dbReference>
<dbReference type="InterPro" id="IPR029014">
    <property type="entry name" value="NiFe-Hase_large"/>
</dbReference>
<dbReference type="GO" id="GO:0051539">
    <property type="term" value="F:4 iron, 4 sulfur cluster binding"/>
    <property type="evidence" value="ECO:0007669"/>
    <property type="project" value="UniProtKB-KW"/>
</dbReference>
<feature type="binding site" evidence="9">
    <location>
        <position position="320"/>
    </location>
    <ligand>
        <name>Mg(2+)</name>
        <dbReference type="ChEBI" id="CHEBI:18420"/>
    </ligand>
</feature>
<keyword evidence="9" id="KW-0460">Magnesium</keyword>
<evidence type="ECO:0000256" key="9">
    <source>
        <dbReference type="PIRSR" id="PIRSR601501-1"/>
    </source>
</evidence>
<dbReference type="InterPro" id="IPR001501">
    <property type="entry name" value="Ni-dep_hyd_lsu"/>
</dbReference>
<keyword evidence="4 9" id="KW-0479">Metal-binding</keyword>
<name>A0A0V8LY52_9CHLR</name>
<keyword evidence="8" id="KW-0520">NAD</keyword>
<gene>
    <name evidence="11" type="ORF">DA01_03660</name>
    <name evidence="12" type="ORF">VLL09_01035</name>
</gene>
<keyword evidence="3" id="KW-0004">4Fe-4S</keyword>
<feature type="binding site" evidence="9">
    <location>
        <position position="67"/>
    </location>
    <ligand>
        <name>Fe cation</name>
        <dbReference type="ChEBI" id="CHEBI:24875"/>
    </ligand>
</feature>
<evidence type="ECO:0000256" key="2">
    <source>
        <dbReference type="ARBA" id="ARBA00005769"/>
    </source>
</evidence>
<reference evidence="12" key="2">
    <citation type="submission" date="2023-12" db="EMBL/GenBank/DDBJ databases">
        <title>Isolation of organohalide respiring bacteria Dehalococcoides mccartyi strain GPTCE1 in groundwater collected near a chemical plant in Suzhou, China.</title>
        <authorList>
            <person name="Liu G."/>
        </authorList>
    </citation>
    <scope>NUCLEOTIDE SEQUENCE</scope>
    <source>
        <strain evidence="12">GPTCE1</strain>
    </source>
</reference>
<feature type="binding site" evidence="9">
    <location>
        <position position="67"/>
    </location>
    <ligand>
        <name>Ni(2+)</name>
        <dbReference type="ChEBI" id="CHEBI:49786"/>
    </ligand>
</feature>
<dbReference type="PANTHER" id="PTHR43485">
    <property type="entry name" value="HYDROGENASE-4 COMPONENT G"/>
    <property type="match status" value="1"/>
</dbReference>
<evidence type="ECO:0000313" key="12">
    <source>
        <dbReference type="EMBL" id="WRO07510.1"/>
    </source>
</evidence>
<accession>A0A0V8LY52</accession>
<dbReference type="OrthoDB" id="9801496at2"/>
<evidence type="ECO:0000256" key="6">
    <source>
        <dbReference type="ARBA" id="ARBA00023004"/>
    </source>
</evidence>
<keyword evidence="7" id="KW-0411">Iron-sulfur</keyword>
<comment type="cofactor">
    <cofactor evidence="1">
        <name>[4Fe-4S] cluster</name>
        <dbReference type="ChEBI" id="CHEBI:49883"/>
    </cofactor>
</comment>
<dbReference type="GO" id="GO:0051287">
    <property type="term" value="F:NAD binding"/>
    <property type="evidence" value="ECO:0007669"/>
    <property type="project" value="InterPro"/>
</dbReference>
<evidence type="ECO:0000256" key="4">
    <source>
        <dbReference type="ARBA" id="ARBA00022723"/>
    </source>
</evidence>
<dbReference type="eggNOG" id="COG3261">
    <property type="taxonomic scope" value="Bacteria"/>
</dbReference>
<dbReference type="Gene3D" id="1.10.645.10">
    <property type="entry name" value="Cytochrome-c3 Hydrogenase, chain B"/>
    <property type="match status" value="1"/>
</dbReference>
<dbReference type="FunFam" id="1.10.645.10:FF:000004">
    <property type="entry name" value="Hydrogenase 3, large subunit"/>
    <property type="match status" value="1"/>
</dbReference>
<feature type="binding site" evidence="9">
    <location>
        <position position="45"/>
    </location>
    <ligand>
        <name>Mg(2+)</name>
        <dbReference type="ChEBI" id="CHEBI:18420"/>
    </ligand>
</feature>
<dbReference type="InterPro" id="IPR052197">
    <property type="entry name" value="ComplexI_49kDa-like"/>
</dbReference>
<dbReference type="EMBL" id="JGYD01000026">
    <property type="protein sequence ID" value="KSV16340.1"/>
    <property type="molecule type" value="Genomic_DNA"/>
</dbReference>
<comment type="cofactor">
    <cofactor evidence="9">
        <name>Ni(2+)</name>
        <dbReference type="ChEBI" id="CHEBI:49786"/>
    </cofactor>
</comment>
<dbReference type="GO" id="GO:0016651">
    <property type="term" value="F:oxidoreductase activity, acting on NAD(P)H"/>
    <property type="evidence" value="ECO:0007669"/>
    <property type="project" value="InterPro"/>
</dbReference>
<dbReference type="InterPro" id="IPR018194">
    <property type="entry name" value="Ni-dep_hyd_lsu_Ni_BS"/>
</dbReference>
<feature type="binding site" evidence="9">
    <location>
        <position position="353"/>
    </location>
    <ligand>
        <name>Ni(2+)</name>
        <dbReference type="ChEBI" id="CHEBI:49786"/>
    </ligand>
</feature>
<evidence type="ECO:0000256" key="3">
    <source>
        <dbReference type="ARBA" id="ARBA00022485"/>
    </source>
</evidence>
<keyword evidence="9" id="KW-0533">Nickel</keyword>
<dbReference type="Pfam" id="PF00346">
    <property type="entry name" value="Complex1_49kDa"/>
    <property type="match status" value="1"/>
</dbReference>
<dbReference type="Pfam" id="PF00374">
    <property type="entry name" value="NiFeSe_Hases"/>
    <property type="match status" value="1"/>
</dbReference>
<keyword evidence="6 9" id="KW-0408">Iron</keyword>
<reference evidence="11 13" key="1">
    <citation type="journal article" date="2015" name="Sci. Rep.">
        <title>A comparative genomics and reductive dehalogenase gene transcription study of two chloroethene-respiring bacteria, Dehalococcoides mccartyi strains MB and 11a.</title>
        <authorList>
            <person name="Low A."/>
            <person name="Shen Z."/>
            <person name="Cheng D."/>
            <person name="Rogers M.J."/>
            <person name="Lee P.K."/>
            <person name="He J."/>
        </authorList>
    </citation>
    <scope>NUCLEOTIDE SEQUENCE [LARGE SCALE GENOMIC DNA]</scope>
    <source>
        <strain evidence="11 13">MB</strain>
    </source>
</reference>
<evidence type="ECO:0000313" key="13">
    <source>
        <dbReference type="Proteomes" id="UP000053577"/>
    </source>
</evidence>
<feature type="binding site" evidence="9">
    <location>
        <position position="356"/>
    </location>
    <ligand>
        <name>Fe cation</name>
        <dbReference type="ChEBI" id="CHEBI:24875"/>
    </ligand>
</feature>
<comment type="similarity">
    <text evidence="2">Belongs to the complex I 49 kDa subunit family.</text>
</comment>
<dbReference type="GO" id="GO:0048038">
    <property type="term" value="F:quinone binding"/>
    <property type="evidence" value="ECO:0007669"/>
    <property type="project" value="InterPro"/>
</dbReference>
<dbReference type="Proteomes" id="UP001327986">
    <property type="component" value="Chromosome"/>
</dbReference>
<dbReference type="PANTHER" id="PTHR43485:SF1">
    <property type="entry name" value="FORMATE HYDROGENLYASE SUBUNIT 5-RELATED"/>
    <property type="match status" value="1"/>
</dbReference>
<dbReference type="InterPro" id="IPR001135">
    <property type="entry name" value="NADH_Q_OxRdtase_suD"/>
</dbReference>
<dbReference type="GO" id="GO:0016151">
    <property type="term" value="F:nickel cation binding"/>
    <property type="evidence" value="ECO:0007669"/>
    <property type="project" value="InterPro"/>
</dbReference>
<comment type="cofactor">
    <cofactor evidence="9">
        <name>Fe cation</name>
        <dbReference type="ChEBI" id="CHEBI:24875"/>
    </cofactor>
</comment>
<dbReference type="PROSITE" id="PS00507">
    <property type="entry name" value="NI_HGENASE_L_1"/>
    <property type="match status" value="1"/>
</dbReference>
<evidence type="ECO:0000256" key="1">
    <source>
        <dbReference type="ARBA" id="ARBA00001966"/>
    </source>
</evidence>
<dbReference type="Proteomes" id="UP000053577">
    <property type="component" value="Unassembled WGS sequence"/>
</dbReference>
<dbReference type="PATRIC" id="fig|61435.5.peg.734"/>
<feature type="domain" description="NADH-quinone oxidoreductase subunit D" evidence="10">
    <location>
        <begin position="118"/>
        <end position="285"/>
    </location>
</feature>
<evidence type="ECO:0000256" key="7">
    <source>
        <dbReference type="ARBA" id="ARBA00023014"/>
    </source>
</evidence>
<evidence type="ECO:0000259" key="10">
    <source>
        <dbReference type="Pfam" id="PF00346"/>
    </source>
</evidence>
<keyword evidence="5" id="KW-0560">Oxidoreductase</keyword>
<organism evidence="11 13">
    <name type="scientific">Dehalococcoides mccartyi</name>
    <dbReference type="NCBI Taxonomy" id="61435"/>
    <lineage>
        <taxon>Bacteria</taxon>
        <taxon>Bacillati</taxon>
        <taxon>Chloroflexota</taxon>
        <taxon>Dehalococcoidia</taxon>
        <taxon>Dehalococcoidales</taxon>
        <taxon>Dehalococcoidaceae</taxon>
        <taxon>Dehalococcoides</taxon>
    </lineage>
</organism>